<name>A0AA97D035_9ACTN</name>
<gene>
    <name evidence="1" type="ORF">MP11Mi_33730</name>
</gene>
<dbReference type="AlphaFoldDB" id="A0AA97D035"/>
<protein>
    <submittedName>
        <fullName evidence="1">Uncharacterized protein</fullName>
    </submittedName>
</protein>
<evidence type="ECO:0000313" key="1">
    <source>
        <dbReference type="EMBL" id="WOC14259.1"/>
    </source>
</evidence>
<reference evidence="1" key="1">
    <citation type="submission" date="2023-06" db="EMBL/GenBank/DDBJ databases">
        <title>Gordonia sp. nov. and Pseudochrobactrum sp. nov., two species isolated from the burying beetle Nicrophorus vespilloides.</title>
        <authorList>
            <person name="Poehlein A."/>
            <person name="Guzman J."/>
            <person name="Daniel R."/>
            <person name="Vilcinskas A."/>
        </authorList>
    </citation>
    <scope>NUCLEOTIDE SEQUENCE</scope>
    <source>
        <strain evidence="1">MP11Mi</strain>
    </source>
</reference>
<organism evidence="1">
    <name type="scientific">Gordonia sp. MP11Mi</name>
    <dbReference type="NCBI Taxonomy" id="3022769"/>
    <lineage>
        <taxon>Bacteria</taxon>
        <taxon>Bacillati</taxon>
        <taxon>Actinomycetota</taxon>
        <taxon>Actinomycetes</taxon>
        <taxon>Mycobacteriales</taxon>
        <taxon>Gordoniaceae</taxon>
        <taxon>Gordonia</taxon>
    </lineage>
</organism>
<sequence>MLNRVRSTVARLDLIDRGVRAFGVASATSGLAHFIAPSPFTAISKPIFPEDTAKWVKVNGASEAVVGLALINQRTRALGVVGLLVYGMHLGDRTGTAILRYARRGEEISEPTFTD</sequence>
<proteinExistence type="predicted"/>
<accession>A0AA97D035</accession>
<dbReference type="EMBL" id="CP128986">
    <property type="protein sequence ID" value="WOC14259.1"/>
    <property type="molecule type" value="Genomic_DNA"/>
</dbReference>